<dbReference type="eggNOG" id="COG0561">
    <property type="taxonomic scope" value="Bacteria"/>
</dbReference>
<dbReference type="AlphaFoldDB" id="W6RVB2"/>
<dbReference type="Pfam" id="PF08282">
    <property type="entry name" value="Hydrolase_3"/>
    <property type="match status" value="1"/>
</dbReference>
<keyword evidence="2" id="KW-1185">Reference proteome</keyword>
<dbReference type="GO" id="GO:0016791">
    <property type="term" value="F:phosphatase activity"/>
    <property type="evidence" value="ECO:0007669"/>
    <property type="project" value="TreeGrafter"/>
</dbReference>
<dbReference type="SFLD" id="SFLDS00003">
    <property type="entry name" value="Haloacid_Dehalogenase"/>
    <property type="match status" value="1"/>
</dbReference>
<dbReference type="NCBIfam" id="TIGR01484">
    <property type="entry name" value="HAD-SF-IIB"/>
    <property type="match status" value="1"/>
</dbReference>
<accession>W6RVB2</accession>
<dbReference type="Proteomes" id="UP000019426">
    <property type="component" value="Chromosome M2/40_rep1"/>
</dbReference>
<dbReference type="Gene3D" id="3.30.1240.10">
    <property type="match status" value="1"/>
</dbReference>
<dbReference type="OrthoDB" id="9781413at2"/>
<name>W6RVB2_9CLOT</name>
<proteinExistence type="predicted"/>
<dbReference type="HOGENOM" id="CLU_044146_0_1_9"/>
<dbReference type="GO" id="GO:0000287">
    <property type="term" value="F:magnesium ion binding"/>
    <property type="evidence" value="ECO:0007669"/>
    <property type="project" value="TreeGrafter"/>
</dbReference>
<dbReference type="InterPro" id="IPR036412">
    <property type="entry name" value="HAD-like_sf"/>
</dbReference>
<organism evidence="1 2">
    <name type="scientific">Clostridium bornimense</name>
    <dbReference type="NCBI Taxonomy" id="1216932"/>
    <lineage>
        <taxon>Bacteria</taxon>
        <taxon>Bacillati</taxon>
        <taxon>Bacillota</taxon>
        <taxon>Clostridia</taxon>
        <taxon>Eubacteriales</taxon>
        <taxon>Clostridiaceae</taxon>
        <taxon>Clostridium</taxon>
    </lineage>
</organism>
<dbReference type="NCBIfam" id="TIGR00099">
    <property type="entry name" value="Cof-subfamily"/>
    <property type="match status" value="1"/>
</dbReference>
<dbReference type="PANTHER" id="PTHR10000">
    <property type="entry name" value="PHOSPHOSERINE PHOSPHATASE"/>
    <property type="match status" value="1"/>
</dbReference>
<evidence type="ECO:0000313" key="2">
    <source>
        <dbReference type="Proteomes" id="UP000019426"/>
    </source>
</evidence>
<dbReference type="EMBL" id="HG917868">
    <property type="protein sequence ID" value="CDM67539.1"/>
    <property type="molecule type" value="Genomic_DNA"/>
</dbReference>
<reference evidence="1 2" key="1">
    <citation type="submission" date="2013-11" db="EMBL/GenBank/DDBJ databases">
        <title>Complete genome sequence of Clostridum sp. M2/40.</title>
        <authorList>
            <person name="Wibberg D."/>
            <person name="Puehler A."/>
            <person name="Schlueter A."/>
        </authorList>
    </citation>
    <scope>NUCLEOTIDE SEQUENCE [LARGE SCALE GENOMIC DNA]</scope>
    <source>
        <strain evidence="2">M2/40</strain>
    </source>
</reference>
<dbReference type="Gene3D" id="3.40.50.1000">
    <property type="entry name" value="HAD superfamily/HAD-like"/>
    <property type="match status" value="1"/>
</dbReference>
<dbReference type="PATRIC" id="fig|1216932.3.peg.352"/>
<dbReference type="GO" id="GO:0005829">
    <property type="term" value="C:cytosol"/>
    <property type="evidence" value="ECO:0007669"/>
    <property type="project" value="TreeGrafter"/>
</dbReference>
<evidence type="ECO:0000313" key="1">
    <source>
        <dbReference type="EMBL" id="CDM67539.1"/>
    </source>
</evidence>
<dbReference type="PANTHER" id="PTHR10000:SF8">
    <property type="entry name" value="HAD SUPERFAMILY HYDROLASE-LIKE, TYPE 3"/>
    <property type="match status" value="1"/>
</dbReference>
<gene>
    <name evidence="1" type="ORF">CM240_0372</name>
</gene>
<dbReference type="KEGG" id="clt:CM240_0372"/>
<dbReference type="InterPro" id="IPR023214">
    <property type="entry name" value="HAD_sf"/>
</dbReference>
<dbReference type="InterPro" id="IPR006379">
    <property type="entry name" value="HAD-SF_hydro_IIB"/>
</dbReference>
<dbReference type="SFLD" id="SFLDG01140">
    <property type="entry name" value="C2.B:_Phosphomannomutase_and_P"/>
    <property type="match status" value="1"/>
</dbReference>
<dbReference type="RefSeq" id="WP_044035975.1">
    <property type="nucleotide sequence ID" value="NZ_HG917868.1"/>
</dbReference>
<dbReference type="STRING" id="1216932.CM240_0372"/>
<sequence>MKNIKLIITDLDFTLLHTDKSISEYSKNIFRKCSEYGIKTAIATARYKIGAEKYINILKPDFEITTDGAMVYHDGELIYGCGFSLDTTNHIIGEIRNISTTLKITVATDIGVFWNSHNISESPKLYKAIYNDYSKPINNCAYKIVAELPDKKTALNIANKFPDCKLICYRGENLYGFINKNAGKVQAIKSLANYLNIDLSNIIAFGDDFNDVEMLKQCGYGIAVSNAIEEVLNIADYITDNNDEDGVAKFIEKNIFLI</sequence>
<protein>
    <submittedName>
        <fullName evidence="1">Uncharacterized protein</fullName>
    </submittedName>
</protein>
<dbReference type="InterPro" id="IPR000150">
    <property type="entry name" value="Cof"/>
</dbReference>
<dbReference type="SUPFAM" id="SSF56784">
    <property type="entry name" value="HAD-like"/>
    <property type="match status" value="1"/>
</dbReference>